<proteinExistence type="predicted"/>
<dbReference type="GO" id="GO:0016747">
    <property type="term" value="F:acyltransferase activity, transferring groups other than amino-acyl groups"/>
    <property type="evidence" value="ECO:0007669"/>
    <property type="project" value="InterPro"/>
</dbReference>
<reference evidence="4" key="2">
    <citation type="submission" date="2023-02" db="EMBL/GenBank/DDBJ databases">
        <title>'Rhodoalgimonas zhirmunskyi' gen. nov., isolated from a red alga.</title>
        <authorList>
            <person name="Nedashkovskaya O.I."/>
            <person name="Otstavnykh N.Y."/>
            <person name="Bystritskaya E.P."/>
            <person name="Balabanova L.A."/>
            <person name="Isaeva M.P."/>
        </authorList>
    </citation>
    <scope>NUCLEOTIDE SEQUENCE</scope>
    <source>
        <strain evidence="4">KCTC 52189</strain>
    </source>
</reference>
<dbReference type="RefSeq" id="WP_306737433.1">
    <property type="nucleotide sequence ID" value="NZ_JANHAX010000007.1"/>
</dbReference>
<comment type="caution">
    <text evidence="4">The sequence shown here is derived from an EMBL/GenBank/DDBJ whole genome shotgun (WGS) entry which is preliminary data.</text>
</comment>
<evidence type="ECO:0000313" key="4">
    <source>
        <dbReference type="EMBL" id="MDQ2092130.1"/>
    </source>
</evidence>
<dbReference type="PANTHER" id="PTHR43877">
    <property type="entry name" value="AMINOALKYLPHOSPHONATE N-ACETYLTRANSFERASE-RELATED-RELATED"/>
    <property type="match status" value="1"/>
</dbReference>
<reference evidence="4" key="1">
    <citation type="submission" date="2022-07" db="EMBL/GenBank/DDBJ databases">
        <authorList>
            <person name="Otstavnykh N."/>
            <person name="Isaeva M."/>
            <person name="Bystritskaya E."/>
        </authorList>
    </citation>
    <scope>NUCLEOTIDE SEQUENCE</scope>
    <source>
        <strain evidence="4">KCTC 52189</strain>
    </source>
</reference>
<protein>
    <submittedName>
        <fullName evidence="4">GNAT family N-acetyltransferase</fullName>
    </submittedName>
</protein>
<dbReference type="Gene3D" id="3.40.630.30">
    <property type="match status" value="1"/>
</dbReference>
<sequence length="148" mass="16110">MTPENLATLHARAFKRQRAWSAAEFAALLNSDHVFLCPGPHGFALGRAVADEAELLTITTDPDRRRQGHARACLLAFETQARARGAARAILEVDHGNSAAIALYQSAGYDTVATRPAYYGLRNGTRADALIMAKSLKDETQFPVDQMV</sequence>
<organism evidence="4 5">
    <name type="scientific">Marimonas arenosa</name>
    <dbReference type="NCBI Taxonomy" id="1795305"/>
    <lineage>
        <taxon>Bacteria</taxon>
        <taxon>Pseudomonadati</taxon>
        <taxon>Pseudomonadota</taxon>
        <taxon>Alphaproteobacteria</taxon>
        <taxon>Rhodobacterales</taxon>
        <taxon>Paracoccaceae</taxon>
        <taxon>Marimonas</taxon>
    </lineage>
</organism>
<keyword evidence="1" id="KW-0808">Transferase</keyword>
<accession>A0AAE3WGT1</accession>
<dbReference type="Proteomes" id="UP001226762">
    <property type="component" value="Unassembled WGS sequence"/>
</dbReference>
<gene>
    <name evidence="4" type="ORF">NO357_19685</name>
</gene>
<dbReference type="PANTHER" id="PTHR43877:SF2">
    <property type="entry name" value="AMINOALKYLPHOSPHONATE N-ACETYLTRANSFERASE-RELATED"/>
    <property type="match status" value="1"/>
</dbReference>
<dbReference type="AlphaFoldDB" id="A0AAE3WGT1"/>
<evidence type="ECO:0000256" key="1">
    <source>
        <dbReference type="ARBA" id="ARBA00022679"/>
    </source>
</evidence>
<dbReference type="SUPFAM" id="SSF55729">
    <property type="entry name" value="Acyl-CoA N-acyltransferases (Nat)"/>
    <property type="match status" value="1"/>
</dbReference>
<dbReference type="InterPro" id="IPR016181">
    <property type="entry name" value="Acyl_CoA_acyltransferase"/>
</dbReference>
<dbReference type="Pfam" id="PF00583">
    <property type="entry name" value="Acetyltransf_1"/>
    <property type="match status" value="1"/>
</dbReference>
<name>A0AAE3WGT1_9RHOB</name>
<dbReference type="EMBL" id="JANHAX010000007">
    <property type="protein sequence ID" value="MDQ2092130.1"/>
    <property type="molecule type" value="Genomic_DNA"/>
</dbReference>
<keyword evidence="2" id="KW-0012">Acyltransferase</keyword>
<evidence type="ECO:0000256" key="2">
    <source>
        <dbReference type="ARBA" id="ARBA00023315"/>
    </source>
</evidence>
<dbReference type="InterPro" id="IPR050832">
    <property type="entry name" value="Bact_Acetyltransf"/>
</dbReference>
<dbReference type="PROSITE" id="PS51186">
    <property type="entry name" value="GNAT"/>
    <property type="match status" value="1"/>
</dbReference>
<keyword evidence="5" id="KW-1185">Reference proteome</keyword>
<dbReference type="InterPro" id="IPR000182">
    <property type="entry name" value="GNAT_dom"/>
</dbReference>
<evidence type="ECO:0000313" key="5">
    <source>
        <dbReference type="Proteomes" id="UP001226762"/>
    </source>
</evidence>
<feature type="domain" description="N-acetyltransferase" evidence="3">
    <location>
        <begin position="1"/>
        <end position="137"/>
    </location>
</feature>
<evidence type="ECO:0000259" key="3">
    <source>
        <dbReference type="PROSITE" id="PS51186"/>
    </source>
</evidence>